<dbReference type="InterPro" id="IPR018047">
    <property type="entry name" value="Ammonium_transpt_CS"/>
</dbReference>
<protein>
    <submittedName>
        <fullName evidence="10">Ammonium permease</fullName>
    </submittedName>
</protein>
<dbReference type="Pfam" id="PF00909">
    <property type="entry name" value="Ammonium_transp"/>
    <property type="match status" value="2"/>
</dbReference>
<name>A0A2N6LEE3_9CYAN</name>
<dbReference type="GO" id="GO:0008519">
    <property type="term" value="F:ammonium channel activity"/>
    <property type="evidence" value="ECO:0007669"/>
    <property type="project" value="InterPro"/>
</dbReference>
<evidence type="ECO:0000256" key="3">
    <source>
        <dbReference type="ARBA" id="ARBA00022448"/>
    </source>
</evidence>
<dbReference type="PANTHER" id="PTHR11730:SF6">
    <property type="entry name" value="AMMONIUM TRANSPORTER"/>
    <property type="match status" value="1"/>
</dbReference>
<comment type="subcellular location">
    <subcellularLocation>
        <location evidence="1">Membrane</location>
        <topology evidence="1">Multi-pass membrane protein</topology>
    </subcellularLocation>
</comment>
<dbReference type="AlphaFoldDB" id="A0A2N6LEE3"/>
<evidence type="ECO:0000313" key="10">
    <source>
        <dbReference type="EMBL" id="PMB21739.1"/>
    </source>
</evidence>
<feature type="transmembrane region" description="Helical" evidence="8">
    <location>
        <begin position="318"/>
        <end position="337"/>
    </location>
</feature>
<feature type="transmembrane region" description="Helical" evidence="8">
    <location>
        <begin position="257"/>
        <end position="274"/>
    </location>
</feature>
<keyword evidence="7" id="KW-0924">Ammonia transport</keyword>
<gene>
    <name evidence="10" type="ORF">CEN46_13865</name>
</gene>
<feature type="transmembrane region" description="Helical" evidence="8">
    <location>
        <begin position="286"/>
        <end position="311"/>
    </location>
</feature>
<feature type="transmembrane region" description="Helical" evidence="8">
    <location>
        <begin position="18"/>
        <end position="38"/>
    </location>
</feature>
<keyword evidence="4 8" id="KW-0812">Transmembrane</keyword>
<dbReference type="PANTHER" id="PTHR11730">
    <property type="entry name" value="AMMONIUM TRANSPORTER"/>
    <property type="match status" value="1"/>
</dbReference>
<dbReference type="GO" id="GO:0016020">
    <property type="term" value="C:membrane"/>
    <property type="evidence" value="ECO:0007669"/>
    <property type="project" value="UniProtKB-SubCell"/>
</dbReference>
<feature type="domain" description="Ammonium transporter AmtB-like" evidence="9">
    <location>
        <begin position="18"/>
        <end position="224"/>
    </location>
</feature>
<dbReference type="EMBL" id="NMQE01000406">
    <property type="protein sequence ID" value="PMB21739.1"/>
    <property type="molecule type" value="Genomic_DNA"/>
</dbReference>
<comment type="similarity">
    <text evidence="2">Belongs to the ammonia transporter channel (TC 1.A.11.2) family.</text>
</comment>
<feature type="transmembrane region" description="Helical" evidence="8">
    <location>
        <begin position="195"/>
        <end position="216"/>
    </location>
</feature>
<evidence type="ECO:0000313" key="11">
    <source>
        <dbReference type="Proteomes" id="UP000235081"/>
    </source>
</evidence>
<reference evidence="10 11" key="1">
    <citation type="submission" date="2017-07" db="EMBL/GenBank/DDBJ databases">
        <title>Genomes of Fischerella (Mastigocladus) sp. strains.</title>
        <authorList>
            <person name="Miller S.R."/>
        </authorList>
    </citation>
    <scope>NUCLEOTIDE SEQUENCE [LARGE SCALE GENOMIC DNA]</scope>
    <source>
        <strain evidence="10 11">CCMEE 5318</strain>
    </source>
</reference>
<evidence type="ECO:0000256" key="6">
    <source>
        <dbReference type="ARBA" id="ARBA00023136"/>
    </source>
</evidence>
<feature type="transmembrane region" description="Helical" evidence="8">
    <location>
        <begin position="129"/>
        <end position="150"/>
    </location>
</feature>
<organism evidence="10 11">
    <name type="scientific">Fischerella thermalis CCMEE 5318</name>
    <dbReference type="NCBI Taxonomy" id="2019666"/>
    <lineage>
        <taxon>Bacteria</taxon>
        <taxon>Bacillati</taxon>
        <taxon>Cyanobacteriota</taxon>
        <taxon>Cyanophyceae</taxon>
        <taxon>Nostocales</taxon>
        <taxon>Hapalosiphonaceae</taxon>
        <taxon>Fischerella</taxon>
    </lineage>
</organism>
<proteinExistence type="inferred from homology"/>
<feature type="domain" description="Ammonium transporter AmtB-like" evidence="9">
    <location>
        <begin position="248"/>
        <end position="440"/>
    </location>
</feature>
<dbReference type="Proteomes" id="UP000235081">
    <property type="component" value="Unassembled WGS sequence"/>
</dbReference>
<feature type="transmembrane region" description="Helical" evidence="8">
    <location>
        <begin position="415"/>
        <end position="441"/>
    </location>
</feature>
<evidence type="ECO:0000256" key="5">
    <source>
        <dbReference type="ARBA" id="ARBA00022989"/>
    </source>
</evidence>
<evidence type="ECO:0000259" key="9">
    <source>
        <dbReference type="Pfam" id="PF00909"/>
    </source>
</evidence>
<dbReference type="GO" id="GO:0097272">
    <property type="term" value="P:ammonium homeostasis"/>
    <property type="evidence" value="ECO:0007669"/>
    <property type="project" value="TreeGrafter"/>
</dbReference>
<dbReference type="SUPFAM" id="SSF111352">
    <property type="entry name" value="Ammonium transporter"/>
    <property type="match status" value="1"/>
</dbReference>
<keyword evidence="6 8" id="KW-0472">Membrane</keyword>
<feature type="transmembrane region" description="Helical" evidence="8">
    <location>
        <begin position="372"/>
        <end position="390"/>
    </location>
</feature>
<dbReference type="InterPro" id="IPR029020">
    <property type="entry name" value="Ammonium/urea_transptr"/>
</dbReference>
<evidence type="ECO:0000256" key="7">
    <source>
        <dbReference type="ARBA" id="ARBA00023177"/>
    </source>
</evidence>
<feature type="transmembrane region" description="Helical" evidence="8">
    <location>
        <begin position="343"/>
        <end position="360"/>
    </location>
</feature>
<evidence type="ECO:0000256" key="2">
    <source>
        <dbReference type="ARBA" id="ARBA00005887"/>
    </source>
</evidence>
<accession>A0A2N6LEE3</accession>
<keyword evidence="5 8" id="KW-1133">Transmembrane helix</keyword>
<keyword evidence="3" id="KW-0813">Transport</keyword>
<feature type="transmembrane region" description="Helical" evidence="8">
    <location>
        <begin position="50"/>
        <end position="68"/>
    </location>
</feature>
<evidence type="ECO:0000256" key="4">
    <source>
        <dbReference type="ARBA" id="ARBA00022692"/>
    </source>
</evidence>
<evidence type="ECO:0000256" key="8">
    <source>
        <dbReference type="SAM" id="Phobius"/>
    </source>
</evidence>
<dbReference type="InterPro" id="IPR024041">
    <property type="entry name" value="NH4_transpt_AmtB-like_dom"/>
</dbReference>
<dbReference type="Gene3D" id="1.10.3430.10">
    <property type="entry name" value="Ammonium transporter AmtB like domains"/>
    <property type="match status" value="1"/>
</dbReference>
<evidence type="ECO:0000256" key="1">
    <source>
        <dbReference type="ARBA" id="ARBA00004141"/>
    </source>
</evidence>
<feature type="transmembrane region" description="Helical" evidence="8">
    <location>
        <begin position="157"/>
        <end position="175"/>
    </location>
</feature>
<comment type="caution">
    <text evidence="10">The sequence shown here is derived from an EMBL/GenBank/DDBJ whole genome shotgun (WGS) entry which is preliminary data.</text>
</comment>
<dbReference type="PROSITE" id="PS01219">
    <property type="entry name" value="AMMONIUM_TRANSP"/>
    <property type="match status" value="1"/>
</dbReference>
<sequence>MKAAMAQTPSIKQELSSLWLLIAGALVFFMNAGFALLETGFCRHNNATNVLAKNLVVFCVATLAYWLFGFGLMYGDGFYECPGAENTNLFSFFGRIGFPFELKFPQTSNDLAFPDGFTCLQNDWPNHSFASLFFFQLVFAGTAATIVSGAVAERVKFWAFFLFSFFLVGLLYPLTGHWIWGHYGWLKEVFKFRDFAGSTVVHSVGGTAALVGAWLLKPRWGRFNYDPRLEDIELNQIPPEQASANISQEAFTRPSNLGYATLACLILWMGWLGFNGGSTTNLEYVPHIVATTTIAGATGGTMAIICSPAIVGKPSLSSIINGILGGLVGVTASSAYVDMTRGAFIGFISGFVVVVGGKVLERLKIDDPAGAIPVHLFCGAWGTIAVGLFSQPESLVYNSHPFFYTNPFIQTGYQVLGWLIVCSVTLLSSLVVWISIGLFLYGWENIAKRNQPIKIKGKWWEKLTKLARKGIRVSATEEKAGSDGFFYKL</sequence>